<dbReference type="EMBL" id="JABRWJ010000011">
    <property type="protein sequence ID" value="NRF71382.1"/>
    <property type="molecule type" value="Genomic_DNA"/>
</dbReference>
<dbReference type="NCBIfam" id="TIGR00621">
    <property type="entry name" value="ssb"/>
    <property type="match status" value="1"/>
</dbReference>
<protein>
    <recommendedName>
        <fullName evidence="2 3">Single-stranded DNA-binding protein</fullName>
        <shortName evidence="2">SSB</shortName>
    </recommendedName>
</protein>
<sequence>MPSLNKVMLIGNLGRDPEVRYTPNGSTVCNFSIATTRAWKNKESGERQEETEWHRIVLFDRLAEVAGEYLKKGRSVYIEGRLRTRKWTDKDGVERFTTEIYGEQLQMLGSRPDADGSIPAGDASELDPMDDIPF</sequence>
<accession>A0ABX2ERW7</accession>
<dbReference type="Gene3D" id="2.40.50.140">
    <property type="entry name" value="Nucleic acid-binding proteins"/>
    <property type="match status" value="1"/>
</dbReference>
<dbReference type="InterPro" id="IPR012340">
    <property type="entry name" value="NA-bd_OB-fold"/>
</dbReference>
<dbReference type="Proteomes" id="UP000737171">
    <property type="component" value="Unassembled WGS sequence"/>
</dbReference>
<feature type="compositionally biased region" description="Acidic residues" evidence="4">
    <location>
        <begin position="124"/>
        <end position="134"/>
    </location>
</feature>
<dbReference type="PROSITE" id="PS50935">
    <property type="entry name" value="SSB"/>
    <property type="match status" value="1"/>
</dbReference>
<dbReference type="PIRSF" id="PIRSF002070">
    <property type="entry name" value="SSB"/>
    <property type="match status" value="1"/>
</dbReference>
<evidence type="ECO:0000256" key="2">
    <source>
        <dbReference type="HAMAP-Rule" id="MF_00984"/>
    </source>
</evidence>
<keyword evidence="1 2" id="KW-0238">DNA-binding</keyword>
<dbReference type="SUPFAM" id="SSF50249">
    <property type="entry name" value="Nucleic acid-binding proteins"/>
    <property type="match status" value="1"/>
</dbReference>
<organism evidence="5 6">
    <name type="scientific">Pseudaquabacterium terrae</name>
    <dbReference type="NCBI Taxonomy" id="2732868"/>
    <lineage>
        <taxon>Bacteria</taxon>
        <taxon>Pseudomonadati</taxon>
        <taxon>Pseudomonadota</taxon>
        <taxon>Betaproteobacteria</taxon>
        <taxon>Burkholderiales</taxon>
        <taxon>Sphaerotilaceae</taxon>
        <taxon>Pseudaquabacterium</taxon>
    </lineage>
</organism>
<comment type="caution">
    <text evidence="5">The sequence shown here is derived from an EMBL/GenBank/DDBJ whole genome shotgun (WGS) entry which is preliminary data.</text>
</comment>
<comment type="subunit">
    <text evidence="2">Homotetramer.</text>
</comment>
<dbReference type="RefSeq" id="WP_173132419.1">
    <property type="nucleotide sequence ID" value="NZ_JABRWJ010000011.1"/>
</dbReference>
<dbReference type="CDD" id="cd04496">
    <property type="entry name" value="SSB_OBF"/>
    <property type="match status" value="1"/>
</dbReference>
<evidence type="ECO:0000313" key="6">
    <source>
        <dbReference type="Proteomes" id="UP000737171"/>
    </source>
</evidence>
<dbReference type="InterPro" id="IPR000424">
    <property type="entry name" value="Primosome_PriB/ssb"/>
</dbReference>
<keyword evidence="6" id="KW-1185">Reference proteome</keyword>
<evidence type="ECO:0000256" key="3">
    <source>
        <dbReference type="PIRNR" id="PIRNR002070"/>
    </source>
</evidence>
<feature type="region of interest" description="Disordered" evidence="4">
    <location>
        <begin position="108"/>
        <end position="134"/>
    </location>
</feature>
<dbReference type="Pfam" id="PF00436">
    <property type="entry name" value="SSB"/>
    <property type="match status" value="1"/>
</dbReference>
<dbReference type="GO" id="GO:0003677">
    <property type="term" value="F:DNA binding"/>
    <property type="evidence" value="ECO:0007669"/>
    <property type="project" value="UniProtKB-KW"/>
</dbReference>
<reference evidence="5 6" key="1">
    <citation type="submission" date="2020-05" db="EMBL/GenBank/DDBJ databases">
        <title>Aquincola sp. isolate from soil.</title>
        <authorList>
            <person name="Han J."/>
            <person name="Kim D.-U."/>
        </authorList>
    </citation>
    <scope>NUCLEOTIDE SEQUENCE [LARGE SCALE GENOMIC DNA]</scope>
    <source>
        <strain evidence="5 6">S2</strain>
    </source>
</reference>
<gene>
    <name evidence="5" type="primary">ssb</name>
    <name evidence="5" type="ORF">HLB44_30795</name>
</gene>
<proteinExistence type="inferred from homology"/>
<evidence type="ECO:0000256" key="1">
    <source>
        <dbReference type="ARBA" id="ARBA00023125"/>
    </source>
</evidence>
<dbReference type="PANTHER" id="PTHR10302:SF27">
    <property type="entry name" value="SINGLE-STRANDED DNA-BINDING PROTEIN"/>
    <property type="match status" value="1"/>
</dbReference>
<comment type="caution">
    <text evidence="2">Lacks conserved residue(s) required for the propagation of feature annotation.</text>
</comment>
<name>A0ABX2ERW7_9BURK</name>
<evidence type="ECO:0000256" key="4">
    <source>
        <dbReference type="SAM" id="MobiDB-lite"/>
    </source>
</evidence>
<dbReference type="HAMAP" id="MF_00984">
    <property type="entry name" value="SSB"/>
    <property type="match status" value="1"/>
</dbReference>
<feature type="DNA-binding region" evidence="2">
    <location>
        <begin position="53"/>
        <end position="59"/>
    </location>
</feature>
<evidence type="ECO:0000313" key="5">
    <source>
        <dbReference type="EMBL" id="NRF71382.1"/>
    </source>
</evidence>
<dbReference type="PANTHER" id="PTHR10302">
    <property type="entry name" value="SINGLE-STRANDED DNA-BINDING PROTEIN"/>
    <property type="match status" value="1"/>
</dbReference>
<dbReference type="InterPro" id="IPR011344">
    <property type="entry name" value="ssDNA-bd"/>
</dbReference>